<gene>
    <name evidence="2" type="ORF">EYF80_053747</name>
</gene>
<organism evidence="2 3">
    <name type="scientific">Liparis tanakae</name>
    <name type="common">Tanaka's snailfish</name>
    <dbReference type="NCBI Taxonomy" id="230148"/>
    <lineage>
        <taxon>Eukaryota</taxon>
        <taxon>Metazoa</taxon>
        <taxon>Chordata</taxon>
        <taxon>Craniata</taxon>
        <taxon>Vertebrata</taxon>
        <taxon>Euteleostomi</taxon>
        <taxon>Actinopterygii</taxon>
        <taxon>Neopterygii</taxon>
        <taxon>Teleostei</taxon>
        <taxon>Neoteleostei</taxon>
        <taxon>Acanthomorphata</taxon>
        <taxon>Eupercaria</taxon>
        <taxon>Perciformes</taxon>
        <taxon>Cottioidei</taxon>
        <taxon>Cottales</taxon>
        <taxon>Liparidae</taxon>
        <taxon>Liparis</taxon>
    </lineage>
</organism>
<sequence>MSINRFHRQQRINAPSDLLRPGGDGEEGLTGGRAEEEEEEEEEERRGEGRLLYLPAQFKSVTIYGGSDPVGEVLKHEDDENIRNAEMKTPREPVVTHEPENF</sequence>
<feature type="region of interest" description="Disordered" evidence="1">
    <location>
        <begin position="78"/>
        <end position="102"/>
    </location>
</feature>
<dbReference type="EMBL" id="SRLO01001663">
    <property type="protein sequence ID" value="TNN36083.1"/>
    <property type="molecule type" value="Genomic_DNA"/>
</dbReference>
<keyword evidence="3" id="KW-1185">Reference proteome</keyword>
<feature type="compositionally biased region" description="Basic residues" evidence="1">
    <location>
        <begin position="1"/>
        <end position="10"/>
    </location>
</feature>
<feature type="region of interest" description="Disordered" evidence="1">
    <location>
        <begin position="1"/>
        <end position="49"/>
    </location>
</feature>
<comment type="caution">
    <text evidence="2">The sequence shown here is derived from an EMBL/GenBank/DDBJ whole genome shotgun (WGS) entry which is preliminary data.</text>
</comment>
<evidence type="ECO:0000313" key="2">
    <source>
        <dbReference type="EMBL" id="TNN36083.1"/>
    </source>
</evidence>
<dbReference type="AlphaFoldDB" id="A0A4Z2F5A3"/>
<protein>
    <submittedName>
        <fullName evidence="2">Uncharacterized protein</fullName>
    </submittedName>
</protein>
<reference evidence="2 3" key="1">
    <citation type="submission" date="2019-03" db="EMBL/GenBank/DDBJ databases">
        <title>First draft genome of Liparis tanakae, snailfish: a comprehensive survey of snailfish specific genes.</title>
        <authorList>
            <person name="Kim W."/>
            <person name="Song I."/>
            <person name="Jeong J.-H."/>
            <person name="Kim D."/>
            <person name="Kim S."/>
            <person name="Ryu S."/>
            <person name="Song J.Y."/>
            <person name="Lee S.K."/>
        </authorList>
    </citation>
    <scope>NUCLEOTIDE SEQUENCE [LARGE SCALE GENOMIC DNA]</scope>
    <source>
        <tissue evidence="2">Muscle</tissue>
    </source>
</reference>
<evidence type="ECO:0000256" key="1">
    <source>
        <dbReference type="SAM" id="MobiDB-lite"/>
    </source>
</evidence>
<evidence type="ECO:0000313" key="3">
    <source>
        <dbReference type="Proteomes" id="UP000314294"/>
    </source>
</evidence>
<dbReference type="Proteomes" id="UP000314294">
    <property type="component" value="Unassembled WGS sequence"/>
</dbReference>
<proteinExistence type="predicted"/>
<name>A0A4Z2F5A3_9TELE</name>
<accession>A0A4Z2F5A3</accession>